<evidence type="ECO:0000256" key="3">
    <source>
        <dbReference type="ARBA" id="ARBA00023186"/>
    </source>
</evidence>
<dbReference type="HAMAP" id="MF_03057">
    <property type="entry name" value="SDHAF2"/>
    <property type="match status" value="1"/>
</dbReference>
<evidence type="ECO:0000256" key="1">
    <source>
        <dbReference type="ARBA" id="ARBA00004305"/>
    </source>
</evidence>
<comment type="similarity">
    <text evidence="4">Belongs to the SDHAF2 family.</text>
</comment>
<dbReference type="Pfam" id="PF03937">
    <property type="entry name" value="Sdh5"/>
    <property type="match status" value="1"/>
</dbReference>
<reference evidence="5 6" key="1">
    <citation type="journal article" date="2013" name="PLoS ONE">
        <title>Predicting the Proteins of Angomonas deanei, Strigomonas culicis and Their Respective Endosymbionts Reveals New Aspects of the Trypanosomatidae Family.</title>
        <authorList>
            <person name="Motta M.C."/>
            <person name="Martins A.C."/>
            <person name="de Souza S.S."/>
            <person name="Catta-Preta C.M."/>
            <person name="Silva R."/>
            <person name="Klein C.C."/>
            <person name="de Almeida L.G."/>
            <person name="de Lima Cunha O."/>
            <person name="Ciapina L.P."/>
            <person name="Brocchi M."/>
            <person name="Colabardini A.C."/>
            <person name="de Araujo Lima B."/>
            <person name="Machado C.R."/>
            <person name="de Almeida Soares C.M."/>
            <person name="Probst C.M."/>
            <person name="de Menezes C.B."/>
            <person name="Thompson C.E."/>
            <person name="Bartholomeu D.C."/>
            <person name="Gradia D.F."/>
            <person name="Pavoni D.P."/>
            <person name="Grisard E.C."/>
            <person name="Fantinatti-Garboggini F."/>
            <person name="Marchini F.K."/>
            <person name="Rodrigues-Luiz G.F."/>
            <person name="Wagner G."/>
            <person name="Goldman G.H."/>
            <person name="Fietto J.L."/>
            <person name="Elias M.C."/>
            <person name="Goldman M.H."/>
            <person name="Sagot M.F."/>
            <person name="Pereira M."/>
            <person name="Stoco P.H."/>
            <person name="de Mendonca-Neto R.P."/>
            <person name="Teixeira S.M."/>
            <person name="Maciel T.E."/>
            <person name="de Oliveira Mendes T.A."/>
            <person name="Urmenyi T.P."/>
            <person name="de Souza W."/>
            <person name="Schenkman S."/>
            <person name="de Vasconcelos A.T."/>
        </authorList>
    </citation>
    <scope>NUCLEOTIDE SEQUENCE [LARGE SCALE GENOMIC DNA]</scope>
</reference>
<comment type="subunit">
    <text evidence="4">Interacts with the flavoprotein subunit within the SDH catalytic dimer.</text>
</comment>
<evidence type="ECO:0000313" key="5">
    <source>
        <dbReference type="EMBL" id="EPY31435.1"/>
    </source>
</evidence>
<keyword evidence="6" id="KW-1185">Reference proteome</keyword>
<comment type="function">
    <text evidence="4">Plays an essential role in the assembly of succinate dehydrogenase (SDH), an enzyme complex (also referred to as respiratory complex II) that is a component of both the tricarboxylic acid (TCA) cycle and the mitochondrial electron transport chain, and which couples the oxidation of succinate to fumarate with the reduction of ubiquinone (coenzyme Q) to ubiquinol. Required for flavinylation (covalent attachment of FAD) of the flavoprotein subunit of the SDH catalytic dimer.</text>
</comment>
<dbReference type="InterPro" id="IPR028882">
    <property type="entry name" value="SDHAF2"/>
</dbReference>
<accession>S9W655</accession>
<evidence type="ECO:0000256" key="2">
    <source>
        <dbReference type="ARBA" id="ARBA00023128"/>
    </source>
</evidence>
<organism evidence="5 6">
    <name type="scientific">Strigomonas culicis</name>
    <dbReference type="NCBI Taxonomy" id="28005"/>
    <lineage>
        <taxon>Eukaryota</taxon>
        <taxon>Discoba</taxon>
        <taxon>Euglenozoa</taxon>
        <taxon>Kinetoplastea</taxon>
        <taxon>Metakinetoplastina</taxon>
        <taxon>Trypanosomatida</taxon>
        <taxon>Trypanosomatidae</taxon>
        <taxon>Strigomonadinae</taxon>
        <taxon>Strigomonas</taxon>
    </lineage>
</organism>
<evidence type="ECO:0000313" key="6">
    <source>
        <dbReference type="Proteomes" id="UP000015354"/>
    </source>
</evidence>
<dbReference type="InterPro" id="IPR036714">
    <property type="entry name" value="SDH_sf"/>
</dbReference>
<sequence>MFRDQRPVDPNETLENKRRRLVYQSRYRGMVEMDLIFGHFARLRLERLDRPLLEEYDVLLKQLDNDLFRWLVMGQEAPEEIEGLQCYALLKEFVEKDRHQLQGHIL</sequence>
<dbReference type="Proteomes" id="UP000015354">
    <property type="component" value="Unassembled WGS sequence"/>
</dbReference>
<name>S9W655_9TRYP</name>
<keyword evidence="2 4" id="KW-0496">Mitochondrion</keyword>
<dbReference type="FunFam" id="1.10.150.250:FF:000002">
    <property type="entry name" value="Succinate dehydrogenase assembly factor 2, mitochondrial"/>
    <property type="match status" value="1"/>
</dbReference>
<dbReference type="SUPFAM" id="SSF109910">
    <property type="entry name" value="YgfY-like"/>
    <property type="match status" value="1"/>
</dbReference>
<dbReference type="Gene3D" id="1.10.150.250">
    <property type="entry name" value="Flavinator of succinate dehydrogenase"/>
    <property type="match status" value="1"/>
</dbReference>
<dbReference type="PANTHER" id="PTHR12469:SF2">
    <property type="entry name" value="SUCCINATE DEHYDROGENASE ASSEMBLY FACTOR 2, MITOCHONDRIAL"/>
    <property type="match status" value="1"/>
</dbReference>
<gene>
    <name evidence="5" type="ORF">STCU_03457</name>
</gene>
<dbReference type="GO" id="GO:0005759">
    <property type="term" value="C:mitochondrial matrix"/>
    <property type="evidence" value="ECO:0007669"/>
    <property type="project" value="UniProtKB-SubCell"/>
</dbReference>
<dbReference type="GO" id="GO:0034553">
    <property type="term" value="P:mitochondrial respiratory chain complex II assembly"/>
    <property type="evidence" value="ECO:0007669"/>
    <property type="project" value="TreeGrafter"/>
</dbReference>
<dbReference type="GO" id="GO:0006121">
    <property type="term" value="P:mitochondrial electron transport, succinate to ubiquinone"/>
    <property type="evidence" value="ECO:0007669"/>
    <property type="project" value="UniProtKB-UniRule"/>
</dbReference>
<dbReference type="OrthoDB" id="278346at2759"/>
<evidence type="ECO:0000256" key="4">
    <source>
        <dbReference type="HAMAP-Rule" id="MF_03057"/>
    </source>
</evidence>
<proteinExistence type="inferred from homology"/>
<dbReference type="AlphaFoldDB" id="S9W655"/>
<dbReference type="GO" id="GO:0006099">
    <property type="term" value="P:tricarboxylic acid cycle"/>
    <property type="evidence" value="ECO:0007669"/>
    <property type="project" value="TreeGrafter"/>
</dbReference>
<dbReference type="InterPro" id="IPR005631">
    <property type="entry name" value="SDH"/>
</dbReference>
<comment type="subcellular location">
    <subcellularLocation>
        <location evidence="1 4">Mitochondrion matrix</location>
    </subcellularLocation>
</comment>
<dbReference type="EMBL" id="ATMH01003457">
    <property type="protein sequence ID" value="EPY31435.1"/>
    <property type="molecule type" value="Genomic_DNA"/>
</dbReference>
<comment type="caution">
    <text evidence="5">The sequence shown here is derived from an EMBL/GenBank/DDBJ whole genome shotgun (WGS) entry which is preliminary data.</text>
</comment>
<dbReference type="PANTHER" id="PTHR12469">
    <property type="entry name" value="PROTEIN EMI5 HOMOLOG, MITOCHONDRIAL"/>
    <property type="match status" value="1"/>
</dbReference>
<protein>
    <recommendedName>
        <fullName evidence="4">Succinate dehydrogenase assembly factor 2, mitochondrial</fullName>
        <shortName evidence="4">SDH assembly factor 2</shortName>
        <shortName evidence="4">SDHAF2</shortName>
    </recommendedName>
</protein>
<keyword evidence="3 4" id="KW-0143">Chaperone</keyword>